<reference evidence="3 4" key="1">
    <citation type="submission" date="2014-12" db="EMBL/GenBank/DDBJ databases">
        <title>Genome assembly of Enhygromyxa salina DSM 15201.</title>
        <authorList>
            <person name="Sharma G."/>
            <person name="Subramanian S."/>
        </authorList>
    </citation>
    <scope>NUCLEOTIDE SEQUENCE [LARGE SCALE GENOMIC DNA]</scope>
    <source>
        <strain evidence="3 4">DSM 15201</strain>
    </source>
</reference>
<evidence type="ECO:0000313" key="3">
    <source>
        <dbReference type="EMBL" id="KIG15541.1"/>
    </source>
</evidence>
<gene>
    <name evidence="3" type="ORF">DB30_05479</name>
</gene>
<name>A0A0C2CWY2_9BACT</name>
<proteinExistence type="predicted"/>
<sequence length="230" mass="24635">MLASLDSAEQKIWEMTDASDRNAARFAASLAQLEKHKETVDSLLDELEVTRNLLAAEQARALEQERMLASERAKMARAGIGAEGFPASGNTSEDDPFADFDGEDLLDLGDVGDDPPAKPGKSAKPASVLSGKTPTRRPPAGVTAGQQRPTAQELDHALASLTDDDEDEGDRRHKAAARVAAEPDAPTARTRARSSSRARAAAASEPKPHDRSANRARLTVEAVDDDEWED</sequence>
<feature type="compositionally biased region" description="Low complexity" evidence="2">
    <location>
        <begin position="177"/>
        <end position="189"/>
    </location>
</feature>
<organism evidence="3 4">
    <name type="scientific">Enhygromyxa salina</name>
    <dbReference type="NCBI Taxonomy" id="215803"/>
    <lineage>
        <taxon>Bacteria</taxon>
        <taxon>Pseudomonadati</taxon>
        <taxon>Myxococcota</taxon>
        <taxon>Polyangia</taxon>
        <taxon>Nannocystales</taxon>
        <taxon>Nannocystaceae</taxon>
        <taxon>Enhygromyxa</taxon>
    </lineage>
</organism>
<evidence type="ECO:0000256" key="1">
    <source>
        <dbReference type="SAM" id="Coils"/>
    </source>
</evidence>
<keyword evidence="1" id="KW-0175">Coiled coil</keyword>
<dbReference type="Proteomes" id="UP000031599">
    <property type="component" value="Unassembled WGS sequence"/>
</dbReference>
<comment type="caution">
    <text evidence="3">The sequence shown here is derived from an EMBL/GenBank/DDBJ whole genome shotgun (WGS) entry which is preliminary data.</text>
</comment>
<feature type="compositionally biased region" description="Acidic residues" evidence="2">
    <location>
        <begin position="92"/>
        <end position="113"/>
    </location>
</feature>
<protein>
    <submittedName>
        <fullName evidence="3">Uncharacterized protein</fullName>
    </submittedName>
</protein>
<dbReference type="EMBL" id="JMCC02000051">
    <property type="protein sequence ID" value="KIG15541.1"/>
    <property type="molecule type" value="Genomic_DNA"/>
</dbReference>
<evidence type="ECO:0000256" key="2">
    <source>
        <dbReference type="SAM" id="MobiDB-lite"/>
    </source>
</evidence>
<evidence type="ECO:0000313" key="4">
    <source>
        <dbReference type="Proteomes" id="UP000031599"/>
    </source>
</evidence>
<dbReference type="AlphaFoldDB" id="A0A0C2CWY2"/>
<feature type="coiled-coil region" evidence="1">
    <location>
        <begin position="30"/>
        <end position="64"/>
    </location>
</feature>
<accession>A0A0C2CWY2</accession>
<feature type="region of interest" description="Disordered" evidence="2">
    <location>
        <begin position="80"/>
        <end position="230"/>
    </location>
</feature>